<dbReference type="Proteomes" id="UP000669133">
    <property type="component" value="Unassembled WGS sequence"/>
</dbReference>
<dbReference type="AlphaFoldDB" id="A0A8H8DEG6"/>
<organism evidence="2 3">
    <name type="scientific">Candida metapsilosis</name>
    <dbReference type="NCBI Taxonomy" id="273372"/>
    <lineage>
        <taxon>Eukaryota</taxon>
        <taxon>Fungi</taxon>
        <taxon>Dikarya</taxon>
        <taxon>Ascomycota</taxon>
        <taxon>Saccharomycotina</taxon>
        <taxon>Pichiomycetes</taxon>
        <taxon>Debaryomycetaceae</taxon>
        <taxon>Candida/Lodderomyces clade</taxon>
        <taxon>Candida</taxon>
    </lineage>
</organism>
<gene>
    <name evidence="2" type="ORF">I9W82_000416</name>
</gene>
<reference evidence="2 3" key="1">
    <citation type="submission" date="2020-12" db="EMBL/GenBank/DDBJ databases">
        <title>Effect of drift, selection, and recombination on the evolution of hybrid genomes in Candida yeast pathogens.</title>
        <authorList>
            <person name="Mixao V."/>
            <person name="Ksiezopolska E."/>
            <person name="Saus E."/>
            <person name="Boekhout T."/>
            <person name="Gacser A."/>
            <person name="Gabaldon T."/>
        </authorList>
    </citation>
    <scope>NUCLEOTIDE SEQUENCE [LARGE SCALE GENOMIC DNA]</scope>
    <source>
        <strain evidence="2 3">BP57</strain>
    </source>
</reference>
<dbReference type="RefSeq" id="XP_067550442.1">
    <property type="nucleotide sequence ID" value="XM_067693203.1"/>
</dbReference>
<keyword evidence="3" id="KW-1185">Reference proteome</keyword>
<proteinExistence type="predicted"/>
<evidence type="ECO:0000313" key="2">
    <source>
        <dbReference type="EMBL" id="KAG5421326.1"/>
    </source>
</evidence>
<dbReference type="GeneID" id="93649045"/>
<feature type="region of interest" description="Disordered" evidence="1">
    <location>
        <begin position="272"/>
        <end position="315"/>
    </location>
</feature>
<name>A0A8H8DEG6_9ASCO</name>
<feature type="region of interest" description="Disordered" evidence="1">
    <location>
        <begin position="185"/>
        <end position="213"/>
    </location>
</feature>
<feature type="compositionally biased region" description="Low complexity" evidence="1">
    <location>
        <begin position="225"/>
        <end position="241"/>
    </location>
</feature>
<feature type="compositionally biased region" description="Acidic residues" evidence="1">
    <location>
        <begin position="242"/>
        <end position="259"/>
    </location>
</feature>
<protein>
    <submittedName>
        <fullName evidence="2">Uncharacterized protein</fullName>
    </submittedName>
</protein>
<sequence length="380" mass="43606">MPHRDFNFLSGEEFQKLISLIPPQKFKEVFPDLNLNSGIIVTSPFFVLQPTSNPIDNTTTQFDQGQDSIKMTTPPLATNPHLQSPNHFESDPVGFSSIDAIYDDDTYDSYPDGYYSVGILDAGGFHNSLLCPEVKDQVKEGRFNTIGEFQMMMMNLDNQEAETDEEEDKNWIYNMSSNVEEGRVKYPQSVSDHSSHVLQIEPDLEETSGRKNDARDTLSALQKNNLPSQQEHQQQQLNENNAVDEEETEDEDVSIDSEADQFHVPYYEIDEAADSTVSLGQKNDGDGATEVEENAASSSTENPTNNPPTTTKKKKNNIFTQLKYRFYLKLYQIRKRFRKPQYYDSDYDTEAREFYAYMRGQTPRIMYEYYTDDSESLDGR</sequence>
<evidence type="ECO:0000256" key="1">
    <source>
        <dbReference type="SAM" id="MobiDB-lite"/>
    </source>
</evidence>
<evidence type="ECO:0000313" key="3">
    <source>
        <dbReference type="Proteomes" id="UP000669133"/>
    </source>
</evidence>
<accession>A0A8H8DEG6</accession>
<feature type="region of interest" description="Disordered" evidence="1">
    <location>
        <begin position="225"/>
        <end position="260"/>
    </location>
</feature>
<comment type="caution">
    <text evidence="2">The sequence shown here is derived from an EMBL/GenBank/DDBJ whole genome shotgun (WGS) entry which is preliminary data.</text>
</comment>
<dbReference type="EMBL" id="JAEOAQ010000001">
    <property type="protein sequence ID" value="KAG5421326.1"/>
    <property type="molecule type" value="Genomic_DNA"/>
</dbReference>